<dbReference type="InterPro" id="IPR046349">
    <property type="entry name" value="C1-like_sf"/>
</dbReference>
<organism evidence="6 7">
    <name type="scientific">Corchorus olitorius</name>
    <dbReference type="NCBI Taxonomy" id="93759"/>
    <lineage>
        <taxon>Eukaryota</taxon>
        <taxon>Viridiplantae</taxon>
        <taxon>Streptophyta</taxon>
        <taxon>Embryophyta</taxon>
        <taxon>Tracheophyta</taxon>
        <taxon>Spermatophyta</taxon>
        <taxon>Magnoliopsida</taxon>
        <taxon>eudicotyledons</taxon>
        <taxon>Gunneridae</taxon>
        <taxon>Pentapetalae</taxon>
        <taxon>rosids</taxon>
        <taxon>malvids</taxon>
        <taxon>Malvales</taxon>
        <taxon>Malvaceae</taxon>
        <taxon>Grewioideae</taxon>
        <taxon>Apeibeae</taxon>
        <taxon>Corchorus</taxon>
    </lineage>
</organism>
<keyword evidence="1" id="KW-0479">Metal-binding</keyword>
<dbReference type="SUPFAM" id="SSF57889">
    <property type="entry name" value="Cysteine-rich domain"/>
    <property type="match status" value="6"/>
</dbReference>
<dbReference type="PANTHER" id="PTHR46288">
    <property type="entry name" value="PHORBOL-ESTER/DAG-TYPE DOMAIN-CONTAINING PROTEIN"/>
    <property type="match status" value="1"/>
</dbReference>
<proteinExistence type="predicted"/>
<dbReference type="InterPro" id="IPR004146">
    <property type="entry name" value="DC1"/>
</dbReference>
<evidence type="ECO:0000256" key="2">
    <source>
        <dbReference type="ARBA" id="ARBA00022737"/>
    </source>
</evidence>
<comment type="caution">
    <text evidence="6">The sequence shown here is derived from an EMBL/GenBank/DDBJ whole genome shotgun (WGS) entry which is preliminary data.</text>
</comment>
<evidence type="ECO:0000256" key="4">
    <source>
        <dbReference type="ARBA" id="ARBA00022833"/>
    </source>
</evidence>
<dbReference type="AlphaFoldDB" id="A0A1R3KSU2"/>
<dbReference type="PANTHER" id="PTHR46288:SF27">
    <property type="entry name" value="CYSTEINE_HISTIDINE-RICH C1 DOMAIN FAMILY PROTEIN"/>
    <property type="match status" value="1"/>
</dbReference>
<keyword evidence="4" id="KW-0862">Zinc</keyword>
<dbReference type="Pfam" id="PF03107">
    <property type="entry name" value="C1_2"/>
    <property type="match status" value="4"/>
</dbReference>
<dbReference type="Proteomes" id="UP000187203">
    <property type="component" value="Unassembled WGS sequence"/>
</dbReference>
<dbReference type="InterPro" id="IPR002219">
    <property type="entry name" value="PKC_DAG/PE"/>
</dbReference>
<evidence type="ECO:0000256" key="3">
    <source>
        <dbReference type="ARBA" id="ARBA00022771"/>
    </source>
</evidence>
<dbReference type="GO" id="GO:0008270">
    <property type="term" value="F:zinc ion binding"/>
    <property type="evidence" value="ECO:0007669"/>
    <property type="project" value="UniProtKB-KW"/>
</dbReference>
<dbReference type="Gene3D" id="3.30.60.20">
    <property type="match status" value="1"/>
</dbReference>
<name>A0A1R3KSU2_9ROSI</name>
<keyword evidence="7" id="KW-1185">Reference proteome</keyword>
<evidence type="ECO:0000313" key="7">
    <source>
        <dbReference type="Proteomes" id="UP000187203"/>
    </source>
</evidence>
<dbReference type="InterPro" id="IPR001965">
    <property type="entry name" value="Znf_PHD"/>
</dbReference>
<dbReference type="PROSITE" id="PS50081">
    <property type="entry name" value="ZF_DAG_PE_2"/>
    <property type="match status" value="2"/>
</dbReference>
<gene>
    <name evidence="6" type="ORF">COLO4_04759</name>
</gene>
<evidence type="ECO:0000259" key="5">
    <source>
        <dbReference type="PROSITE" id="PS50081"/>
    </source>
</evidence>
<keyword evidence="2" id="KW-0677">Repeat</keyword>
<protein>
    <submittedName>
        <fullName evidence="6">Zinc finger, PHD-type</fullName>
    </submittedName>
</protein>
<dbReference type="SMART" id="SM00249">
    <property type="entry name" value="PHD"/>
    <property type="match status" value="5"/>
</dbReference>
<evidence type="ECO:0000313" key="6">
    <source>
        <dbReference type="EMBL" id="OMP10164.1"/>
    </source>
</evidence>
<dbReference type="STRING" id="93759.A0A1R3KSU2"/>
<feature type="domain" description="Phorbol-ester/DAG-type" evidence="5">
    <location>
        <begin position="518"/>
        <end position="575"/>
    </location>
</feature>
<sequence>MEVGNTIKHFLHRHPLKLIEEEEVNHEFVCDGCEKSLSPGEGPIYGCTTADCKFYLDKACAQLPKQIQHCFHPCLLFLELCHFFYCNVCFKFGNGFIYRCERCNFDMHVECAQRPNIKSIKDGEEVIQHFTHGHPLTQMVDEDGKKDLQVGYCGICDQTLICSAAAYGCEDCKFFVHKSCIINISPHINNHLFHPSCHAPLILLNTPFSYRCQGCDDKHATGSLAFGCGKCAFQLDVKCALLPTLDHFFKDIADKIQYAGHKHPLVALHDTVASEVDHRCRVCEEKWSLELELDEDPCFGCKRCHLFLHKSCMMKIPQQINHLFHPSCPLTLLTPPSSYKCAGCDDEHEPVSSLAYSCEKCGFQLDVKCALLPTLEDQSKDANKIQHVAHRHPLLALPHNNKGADNTIVSEVEYRCVVCGEKCPLESCFGCERCQFFIHRSCAIEFTTEAEIDHYSHPLHPLTLSSTAIVESTTNRRCGECLGSIDEFMLVYHCAKCNFNLHVDCAKSKQRLLVKYESHSHHLTFFDKTQAVTRCSICDGGHGAALNCVFRCVACDFNLHFYCHPSTPKTITPKCHLHPLTLAKSPFEFELISPEYQDASDQSDDEFYCDVCEEKRFKHESVYYCKECKFIAETRCVISELLPCLTGSEGYPSGDDRAISADEENSALEASIAKRTTEIAQLRDVEKSLKLKLDKLVAELETLKFKHNGVTSKLDQFETDRVLWNYQLNYNLKRKMGAAEASTSVHVTKSDG</sequence>
<dbReference type="OrthoDB" id="1884766at2759"/>
<accession>A0A1R3KSU2</accession>
<reference evidence="7" key="1">
    <citation type="submission" date="2013-09" db="EMBL/GenBank/DDBJ databases">
        <title>Corchorus olitorius genome sequencing.</title>
        <authorList>
            <person name="Alam M."/>
            <person name="Haque M.S."/>
            <person name="Islam M.S."/>
            <person name="Emdad E.M."/>
            <person name="Islam M.M."/>
            <person name="Ahmed B."/>
            <person name="Halim A."/>
            <person name="Hossen Q.M.M."/>
            <person name="Hossain M.Z."/>
            <person name="Ahmed R."/>
            <person name="Khan M.M."/>
            <person name="Islam R."/>
            <person name="Rashid M.M."/>
            <person name="Khan S.A."/>
            <person name="Rahman M.S."/>
            <person name="Alam M."/>
            <person name="Yahiya A.S."/>
            <person name="Khan M.S."/>
            <person name="Azam M.S."/>
            <person name="Haque T."/>
            <person name="Lashkar M.Z.H."/>
            <person name="Akhand A.I."/>
            <person name="Morshed G."/>
            <person name="Roy S."/>
            <person name="Uddin K.S."/>
            <person name="Rabeya T."/>
            <person name="Hossain A.S."/>
            <person name="Chowdhury A."/>
            <person name="Snigdha A.R."/>
            <person name="Mortoza M.S."/>
            <person name="Matin S.A."/>
            <person name="Hoque S.M.E."/>
            <person name="Islam M.K."/>
            <person name="Roy D.K."/>
            <person name="Haider R."/>
            <person name="Moosa M.M."/>
            <person name="Elias S.M."/>
            <person name="Hasan A.M."/>
            <person name="Jahan S."/>
            <person name="Shafiuddin M."/>
            <person name="Mahmood N."/>
            <person name="Shommy N.S."/>
        </authorList>
    </citation>
    <scope>NUCLEOTIDE SEQUENCE [LARGE SCALE GENOMIC DNA]</scope>
    <source>
        <strain evidence="7">cv. O-4</strain>
    </source>
</reference>
<evidence type="ECO:0000256" key="1">
    <source>
        <dbReference type="ARBA" id="ARBA00022723"/>
    </source>
</evidence>
<dbReference type="EMBL" id="AWUE01011996">
    <property type="protein sequence ID" value="OMP10164.1"/>
    <property type="molecule type" value="Genomic_DNA"/>
</dbReference>
<feature type="domain" description="Phorbol-ester/DAG-type" evidence="5">
    <location>
        <begin position="133"/>
        <end position="197"/>
    </location>
</feature>
<keyword evidence="3" id="KW-0863">Zinc-finger</keyword>